<protein>
    <recommendedName>
        <fullName evidence="2">Uncharacterized protein TP-0789 domain-containing protein</fullName>
    </recommendedName>
</protein>
<dbReference type="RefSeq" id="WP_068768385.1">
    <property type="nucleotide sequence ID" value="NZ_CP109796.1"/>
</dbReference>
<dbReference type="Gene3D" id="2.50.20.10">
    <property type="entry name" value="Lipoprotein localisation LolA/LolB/LppX"/>
    <property type="match status" value="1"/>
</dbReference>
<keyword evidence="1" id="KW-0732">Signal</keyword>
<evidence type="ECO:0000256" key="1">
    <source>
        <dbReference type="SAM" id="SignalP"/>
    </source>
</evidence>
<accession>A0A178IKU5</accession>
<sequence>MSANAFFIRQAARIACLVFFLGATAGPLAAQSKRYRPQPHYVQLAPPDQAKGRGILEDFRQRGIEKDYYLEFDLRVMPRRGAEKRIPCRAWGGRNPNGPVSRIELQLSPEGAAQRLLVQNGPASAIWNWHGEEPGMTARLDASAMFAPLGGTELTPFDLQMPFIFWDDFVYEGVTRQGDRPMQTFLMYPPETIAAQNPAITGVRMFVDSAYHAMMRFQVIGEDGRVLKTMQLGSFKKVDEQWLMKEIDFRNDETRDKTRFDLTAAAAGLDLPPGIFSPETLAQAIPPPARERLTRM</sequence>
<dbReference type="Proteomes" id="UP000078486">
    <property type="component" value="Unassembled WGS sequence"/>
</dbReference>
<feature type="signal peptide" evidence="1">
    <location>
        <begin position="1"/>
        <end position="25"/>
    </location>
</feature>
<evidence type="ECO:0000313" key="3">
    <source>
        <dbReference type="EMBL" id="OAM90301.1"/>
    </source>
</evidence>
<reference evidence="3 4" key="1">
    <citation type="submission" date="2016-01" db="EMBL/GenBank/DDBJ databases">
        <title>High potential of lignocellulose degradation of a new Verrucomicrobia species.</title>
        <authorList>
            <person name="Wang Y."/>
            <person name="Shi Y."/>
            <person name="Qiu Z."/>
            <person name="Liu S."/>
            <person name="Yang H."/>
        </authorList>
    </citation>
    <scope>NUCLEOTIDE SEQUENCE [LARGE SCALE GENOMIC DNA]</scope>
    <source>
        <strain evidence="3 4">TSB47</strain>
    </source>
</reference>
<dbReference type="OrthoDB" id="192135at2"/>
<name>A0A178IKU5_9BACT</name>
<feature type="chain" id="PRO_5008089106" description="Uncharacterized protein TP-0789 domain-containing protein" evidence="1">
    <location>
        <begin position="26"/>
        <end position="296"/>
    </location>
</feature>
<keyword evidence="4" id="KW-1185">Reference proteome</keyword>
<dbReference type="EMBL" id="LRRQ01000061">
    <property type="protein sequence ID" value="OAM90301.1"/>
    <property type="molecule type" value="Genomic_DNA"/>
</dbReference>
<evidence type="ECO:0000259" key="2">
    <source>
        <dbReference type="Pfam" id="PF17131"/>
    </source>
</evidence>
<evidence type="ECO:0000313" key="4">
    <source>
        <dbReference type="Proteomes" id="UP000078486"/>
    </source>
</evidence>
<proteinExistence type="predicted"/>
<dbReference type="Pfam" id="PF17131">
    <property type="entry name" value="LolA_like"/>
    <property type="match status" value="1"/>
</dbReference>
<organism evidence="3 4">
    <name type="scientific">Termitidicoccus mucosus</name>
    <dbReference type="NCBI Taxonomy" id="1184151"/>
    <lineage>
        <taxon>Bacteria</taxon>
        <taxon>Pseudomonadati</taxon>
        <taxon>Verrucomicrobiota</taxon>
        <taxon>Opitutia</taxon>
        <taxon>Opitutales</taxon>
        <taxon>Opitutaceae</taxon>
        <taxon>Termitidicoccus</taxon>
    </lineage>
</organism>
<comment type="caution">
    <text evidence="3">The sequence shown here is derived from an EMBL/GenBank/DDBJ whole genome shotgun (WGS) entry which is preliminary data.</text>
</comment>
<gene>
    <name evidence="3" type="ORF">AW736_00715</name>
</gene>
<dbReference type="STRING" id="1184151.AW736_00715"/>
<feature type="domain" description="Uncharacterized protein TP-0789" evidence="2">
    <location>
        <begin position="137"/>
        <end position="282"/>
    </location>
</feature>
<dbReference type="AlphaFoldDB" id="A0A178IKU5"/>
<dbReference type="InterPro" id="IPR033399">
    <property type="entry name" value="TP_0789-like"/>
</dbReference>